<dbReference type="Gene3D" id="3.30.420.40">
    <property type="match status" value="4"/>
</dbReference>
<evidence type="ECO:0000256" key="2">
    <source>
        <dbReference type="ARBA" id="ARBA00022741"/>
    </source>
</evidence>
<dbReference type="GO" id="GO:0016787">
    <property type="term" value="F:hydrolase activity"/>
    <property type="evidence" value="ECO:0007669"/>
    <property type="project" value="UniProtKB-KW"/>
</dbReference>
<feature type="compositionally biased region" description="Polar residues" evidence="7">
    <location>
        <begin position="50"/>
        <end position="62"/>
    </location>
</feature>
<reference evidence="9" key="2">
    <citation type="submission" date="2008-08" db="EMBL/GenBank/DDBJ databases">
        <authorList>
            <consortium name="Diatom Consortium"/>
            <person name="Grigoriev I."/>
            <person name="Grimwood J."/>
            <person name="Kuo A."/>
            <person name="Otillar R.P."/>
            <person name="Salamov A."/>
            <person name="Detter J.C."/>
            <person name="Lindquist E."/>
            <person name="Shapiro H."/>
            <person name="Lucas S."/>
            <person name="Glavina del Rio T."/>
            <person name="Pitluck S."/>
            <person name="Rokhsar D."/>
            <person name="Bowler C."/>
        </authorList>
    </citation>
    <scope>GENOME REANNOTATION</scope>
    <source>
        <strain evidence="9">CCAP 1055/1</strain>
    </source>
</reference>
<reference evidence="8 9" key="1">
    <citation type="journal article" date="2008" name="Nature">
        <title>The Phaeodactylum genome reveals the evolutionary history of diatom genomes.</title>
        <authorList>
            <person name="Bowler C."/>
            <person name="Allen A.E."/>
            <person name="Badger J.H."/>
            <person name="Grimwood J."/>
            <person name="Jabbari K."/>
            <person name="Kuo A."/>
            <person name="Maheswari U."/>
            <person name="Martens C."/>
            <person name="Maumus F."/>
            <person name="Otillar R.P."/>
            <person name="Rayko E."/>
            <person name="Salamov A."/>
            <person name="Vandepoele K."/>
            <person name="Beszteri B."/>
            <person name="Gruber A."/>
            <person name="Heijde M."/>
            <person name="Katinka M."/>
            <person name="Mock T."/>
            <person name="Valentin K."/>
            <person name="Verret F."/>
            <person name="Berges J.A."/>
            <person name="Brownlee C."/>
            <person name="Cadoret J.P."/>
            <person name="Chiovitti A."/>
            <person name="Choi C.J."/>
            <person name="Coesel S."/>
            <person name="De Martino A."/>
            <person name="Detter J.C."/>
            <person name="Durkin C."/>
            <person name="Falciatore A."/>
            <person name="Fournet J."/>
            <person name="Haruta M."/>
            <person name="Huysman M.J."/>
            <person name="Jenkins B.D."/>
            <person name="Jiroutova K."/>
            <person name="Jorgensen R.E."/>
            <person name="Joubert Y."/>
            <person name="Kaplan A."/>
            <person name="Kroger N."/>
            <person name="Kroth P.G."/>
            <person name="La Roche J."/>
            <person name="Lindquist E."/>
            <person name="Lommer M."/>
            <person name="Martin-Jezequel V."/>
            <person name="Lopez P.J."/>
            <person name="Lucas S."/>
            <person name="Mangogna M."/>
            <person name="McGinnis K."/>
            <person name="Medlin L.K."/>
            <person name="Montsant A."/>
            <person name="Oudot-Le Secq M.P."/>
            <person name="Napoli C."/>
            <person name="Obornik M."/>
            <person name="Parker M.S."/>
            <person name="Petit J.L."/>
            <person name="Porcel B.M."/>
            <person name="Poulsen N."/>
            <person name="Robison M."/>
            <person name="Rychlewski L."/>
            <person name="Rynearson T.A."/>
            <person name="Schmutz J."/>
            <person name="Shapiro H."/>
            <person name="Siaut M."/>
            <person name="Stanley M."/>
            <person name="Sussman M.R."/>
            <person name="Taylor A.R."/>
            <person name="Vardi A."/>
            <person name="von Dassow P."/>
            <person name="Vyverman W."/>
            <person name="Willis A."/>
            <person name="Wyrwicz L.S."/>
            <person name="Rokhsar D.S."/>
            <person name="Weissenbach J."/>
            <person name="Armbrust E.V."/>
            <person name="Green B.R."/>
            <person name="Van de Peer Y."/>
            <person name="Grigoriev I.V."/>
        </authorList>
    </citation>
    <scope>NUCLEOTIDE SEQUENCE [LARGE SCALE GENOMIC DNA]</scope>
    <source>
        <strain evidence="8 9">CCAP 1055/1</strain>
    </source>
</reference>
<gene>
    <name evidence="8" type="ORF">PHATRDRAFT_45153</name>
</gene>
<dbReference type="OMA" id="SKCKFGY"/>
<evidence type="ECO:0000313" key="9">
    <source>
        <dbReference type="Proteomes" id="UP000000759"/>
    </source>
</evidence>
<proteinExistence type="inferred from homology"/>
<protein>
    <submittedName>
        <fullName evidence="8">Uncharacterized protein</fullName>
    </submittedName>
</protein>
<dbReference type="GeneID" id="7200334"/>
<dbReference type="PROSITE" id="PS00432">
    <property type="entry name" value="ACTINS_2"/>
    <property type="match status" value="1"/>
</dbReference>
<comment type="catalytic activity">
    <reaction evidence="5">
        <text>ATP + H2O = ADP + phosphate + H(+)</text>
        <dbReference type="Rhea" id="RHEA:13065"/>
        <dbReference type="ChEBI" id="CHEBI:15377"/>
        <dbReference type="ChEBI" id="CHEBI:15378"/>
        <dbReference type="ChEBI" id="CHEBI:30616"/>
        <dbReference type="ChEBI" id="CHEBI:43474"/>
        <dbReference type="ChEBI" id="CHEBI:456216"/>
    </reaction>
</comment>
<dbReference type="Gene3D" id="3.90.640.10">
    <property type="entry name" value="Actin, Chain A, domain 4"/>
    <property type="match status" value="1"/>
</dbReference>
<evidence type="ECO:0000256" key="4">
    <source>
        <dbReference type="ARBA" id="ARBA00022840"/>
    </source>
</evidence>
<dbReference type="InParanoid" id="B7FWM6"/>
<evidence type="ECO:0000256" key="1">
    <source>
        <dbReference type="ARBA" id="ARBA00006752"/>
    </source>
</evidence>
<dbReference type="STRING" id="556484.B7FWM6"/>
<organism evidence="8 9">
    <name type="scientific">Phaeodactylum tricornutum (strain CCAP 1055/1)</name>
    <dbReference type="NCBI Taxonomy" id="556484"/>
    <lineage>
        <taxon>Eukaryota</taxon>
        <taxon>Sar</taxon>
        <taxon>Stramenopiles</taxon>
        <taxon>Ochrophyta</taxon>
        <taxon>Bacillariophyta</taxon>
        <taxon>Bacillariophyceae</taxon>
        <taxon>Bacillariophycidae</taxon>
        <taxon>Naviculales</taxon>
        <taxon>Phaeodactylaceae</taxon>
        <taxon>Phaeodactylum</taxon>
    </lineage>
</organism>
<feature type="compositionally biased region" description="Basic residues" evidence="7">
    <location>
        <begin position="372"/>
        <end position="389"/>
    </location>
</feature>
<dbReference type="FunFam" id="3.30.420.40:FF:000058">
    <property type="entry name" value="Putative actin-related protein 5"/>
    <property type="match status" value="1"/>
</dbReference>
<keyword evidence="9" id="KW-1185">Reference proteome</keyword>
<keyword evidence="3" id="KW-0378">Hydrolase</keyword>
<evidence type="ECO:0000313" key="8">
    <source>
        <dbReference type="EMBL" id="EEC49011.1"/>
    </source>
</evidence>
<dbReference type="eggNOG" id="KOG0679">
    <property type="taxonomic scope" value="Eukaryota"/>
</dbReference>
<dbReference type="SUPFAM" id="SSF53067">
    <property type="entry name" value="Actin-like ATPase domain"/>
    <property type="match status" value="2"/>
</dbReference>
<feature type="region of interest" description="Disordered" evidence="7">
    <location>
        <begin position="369"/>
        <end position="389"/>
    </location>
</feature>
<dbReference type="InterPro" id="IPR004000">
    <property type="entry name" value="Actin"/>
</dbReference>
<evidence type="ECO:0000256" key="6">
    <source>
        <dbReference type="RuleBase" id="RU000487"/>
    </source>
</evidence>
<evidence type="ECO:0000256" key="5">
    <source>
        <dbReference type="ARBA" id="ARBA00049360"/>
    </source>
</evidence>
<dbReference type="Pfam" id="PF00022">
    <property type="entry name" value="Actin"/>
    <property type="match status" value="1"/>
</dbReference>
<accession>B7FWM6</accession>
<keyword evidence="2" id="KW-0547">Nucleotide-binding</keyword>
<dbReference type="InterPro" id="IPR004001">
    <property type="entry name" value="Actin_CS"/>
</dbReference>
<comment type="similarity">
    <text evidence="1 6">Belongs to the actin family.</text>
</comment>
<dbReference type="EMBL" id="CM000609">
    <property type="protein sequence ID" value="EEC49011.1"/>
    <property type="molecule type" value="Genomic_DNA"/>
</dbReference>
<dbReference type="AlphaFoldDB" id="B7FWM6"/>
<sequence length="523" mass="56861">MAASFYSGDQVGAVVADVGHYSTKIGWAGSDTPKSYFRSNVAVSREESDGNTSGNSNSQQDDPSLAHHHSIQKANYDYFHGPIDPKSKSDGTYKVVNPVHTTTGLWYDTEPKVDGSDWNDLLPTFLTHGYKASLKADPSEHPLLLVERAYNTPAIRQQTLEVLFETVDVPATFLGKDAVLSCYGCGRTTATVVDVGSSHTTVTPVFEGFAEKANIKVSPIGVHAMDELILQQLDQLHKSPILPLYRFRQPELQRGKDIYHAARLALAQECRELGAGAAINMAPAAATATFHAPHKTFYLPDGTGVDVPSKVRFAVADLLLGDDPISVTRRQEALQAQQAELDELLQNAEAQPSDGDGADDELYSEAAAVGLSKRRTKRRSKPAAKRRFSNRPLQKACAPHWHTLRTQLTAAPLAQMVCDAAYRCDRDQQGALLGNVVLGGGGSCLGPTEQAFPETLRENIESLIHVHTPGWKVKLLAPAVAERAILSWLGGSILGSLGTFHDMWITKAEYEEWGSAIVNRKCP</sequence>
<dbReference type="PaxDb" id="2850-Phatr45153"/>
<dbReference type="InterPro" id="IPR043129">
    <property type="entry name" value="ATPase_NBD"/>
</dbReference>
<name>B7FWM6_PHATC</name>
<dbReference type="OrthoDB" id="5132116at2759"/>
<keyword evidence="4" id="KW-0067">ATP-binding</keyword>
<dbReference type="KEGG" id="pti:PHATRDRAFT_45153"/>
<dbReference type="SMART" id="SM00268">
    <property type="entry name" value="ACTIN"/>
    <property type="match status" value="1"/>
</dbReference>
<evidence type="ECO:0000256" key="3">
    <source>
        <dbReference type="ARBA" id="ARBA00022801"/>
    </source>
</evidence>
<dbReference type="RefSeq" id="XP_002179188.1">
    <property type="nucleotide sequence ID" value="XM_002179152.1"/>
</dbReference>
<dbReference type="Proteomes" id="UP000000759">
    <property type="component" value="Chromosome 6"/>
</dbReference>
<dbReference type="PANTHER" id="PTHR11937">
    <property type="entry name" value="ACTIN"/>
    <property type="match status" value="1"/>
</dbReference>
<dbReference type="GO" id="GO:0005524">
    <property type="term" value="F:ATP binding"/>
    <property type="evidence" value="ECO:0007669"/>
    <property type="project" value="UniProtKB-KW"/>
</dbReference>
<feature type="region of interest" description="Disordered" evidence="7">
    <location>
        <begin position="43"/>
        <end position="67"/>
    </location>
</feature>
<evidence type="ECO:0000256" key="7">
    <source>
        <dbReference type="SAM" id="MobiDB-lite"/>
    </source>
</evidence>
<dbReference type="HOGENOM" id="CLU_567852_0_0_1"/>